<dbReference type="OrthoDB" id="5339701at2"/>
<reference evidence="2 3" key="1">
    <citation type="journal article" date="2017" name="Syst. Appl. Microbiol.">
        <title>Lebetimonas natsushimae sp. nov., a novel strictly anaerobic, moderately thermophilic chemoautotroph isolated from a deep-sea hydrothermal vent polychaete nest in the Mid-Okinawa Trough.</title>
        <authorList>
            <person name="Nagata R."/>
            <person name="Takaki Y."/>
            <person name="Tame A."/>
            <person name="Nunoura T."/>
            <person name="Muto H."/>
            <person name="Mino S."/>
            <person name="Sawayama S."/>
            <person name="Takai K."/>
            <person name="Nakagawa S."/>
        </authorList>
    </citation>
    <scope>NUCLEOTIDE SEQUENCE [LARGE SCALE GENOMIC DNA]</scope>
    <source>
        <strain evidence="2 3">HS1857</strain>
    </source>
</reference>
<dbReference type="InterPro" id="IPR005116">
    <property type="entry name" value="Transp-assoc_OB_typ1"/>
</dbReference>
<dbReference type="InterPro" id="IPR008995">
    <property type="entry name" value="Mo/tungstate-bd_C_term_dom"/>
</dbReference>
<dbReference type="Proteomes" id="UP000217944">
    <property type="component" value="Unassembled WGS sequence"/>
</dbReference>
<dbReference type="Gene3D" id="2.40.50.100">
    <property type="match status" value="1"/>
</dbReference>
<dbReference type="EMBL" id="BDME01000007">
    <property type="protein sequence ID" value="GAX88286.1"/>
    <property type="molecule type" value="Genomic_DNA"/>
</dbReference>
<protein>
    <recommendedName>
        <fullName evidence="1">Transport-associated OB type 1 domain-containing protein</fullName>
    </recommendedName>
</protein>
<evidence type="ECO:0000313" key="2">
    <source>
        <dbReference type="EMBL" id="GAX88286.1"/>
    </source>
</evidence>
<comment type="caution">
    <text evidence="2">The sequence shown here is derived from an EMBL/GenBank/DDBJ whole genome shotgun (WGS) entry which is preliminary data.</text>
</comment>
<evidence type="ECO:0000259" key="1">
    <source>
        <dbReference type="Pfam" id="PF03459"/>
    </source>
</evidence>
<proteinExistence type="predicted"/>
<name>A0A292YGY6_9BACT</name>
<organism evidence="2 3">
    <name type="scientific">Lebetimonas natsushimae</name>
    <dbReference type="NCBI Taxonomy" id="1936991"/>
    <lineage>
        <taxon>Bacteria</taxon>
        <taxon>Pseudomonadati</taxon>
        <taxon>Campylobacterota</taxon>
        <taxon>Epsilonproteobacteria</taxon>
        <taxon>Nautiliales</taxon>
        <taxon>Nautiliaceae</taxon>
        <taxon>Lebetimonas</taxon>
    </lineage>
</organism>
<dbReference type="Pfam" id="PF03459">
    <property type="entry name" value="TOBE"/>
    <property type="match status" value="1"/>
</dbReference>
<accession>A0A292YGY6</accession>
<evidence type="ECO:0000313" key="3">
    <source>
        <dbReference type="Proteomes" id="UP000217944"/>
    </source>
</evidence>
<dbReference type="AlphaFoldDB" id="A0A292YGY6"/>
<gene>
    <name evidence="2" type="ORF">LNAT_P1582</name>
</gene>
<feature type="domain" description="Transport-associated OB type 1" evidence="1">
    <location>
        <begin position="61"/>
        <end position="121"/>
    </location>
</feature>
<keyword evidence="3" id="KW-1185">Reference proteome</keyword>
<dbReference type="SUPFAM" id="SSF50331">
    <property type="entry name" value="MOP-like"/>
    <property type="match status" value="1"/>
</dbReference>
<sequence>MNKIKAELVEIKNKDDVNLLIFKCKGNFIKVITLEINFDIDEANLFFKPTMVSISKEKCKTSIENNLKAKILSIEKGEIFSNIYCKYNDEEIEVIILNESVNKLNLNINDEVYLMIKASDIGVSVD</sequence>
<dbReference type="RefSeq" id="WP_096260115.1">
    <property type="nucleotide sequence ID" value="NZ_BDME01000007.1"/>
</dbReference>